<dbReference type="UniPathway" id="UPA00094"/>
<dbReference type="GO" id="GO:0016020">
    <property type="term" value="C:membrane"/>
    <property type="evidence" value="ECO:0007669"/>
    <property type="project" value="GOC"/>
</dbReference>
<keyword evidence="8 10" id="KW-0275">Fatty acid biosynthesis</keyword>
<comment type="PTM">
    <text evidence="10">4'-phosphopantetheine is transferred from CoA to a specific serine of apo-ACP by AcpS. This modification is essential for activity because fatty acids are bound in thioester linkage to the sulfhydryl of the prosthetic group.</text>
</comment>
<evidence type="ECO:0000256" key="10">
    <source>
        <dbReference type="HAMAP-Rule" id="MF_01217"/>
    </source>
</evidence>
<dbReference type="InterPro" id="IPR006162">
    <property type="entry name" value="Ppantetheine_attach_site"/>
</dbReference>
<dbReference type="InterPro" id="IPR036736">
    <property type="entry name" value="ACP-like_sf"/>
</dbReference>
<name>A0A5J6ZC73_9GAMM</name>
<dbReference type="OrthoDB" id="9804551at2"/>
<dbReference type="GO" id="GO:0000036">
    <property type="term" value="F:acyl carrier activity"/>
    <property type="evidence" value="ECO:0007669"/>
    <property type="project" value="UniProtKB-UniRule"/>
</dbReference>
<keyword evidence="4 10" id="KW-0444">Lipid biosynthesis</keyword>
<dbReference type="SUPFAM" id="SSF47336">
    <property type="entry name" value="ACP-like"/>
    <property type="match status" value="1"/>
</dbReference>
<protein>
    <recommendedName>
        <fullName evidence="10 11">Acyl carrier protein</fullName>
        <shortName evidence="10">ACP</shortName>
    </recommendedName>
</protein>
<sequence>MKNIEKKIKTIISKKLDIKTDNITKNSSFLEDLGADSLDIVELIMTLEEDFSIEISDNEAEKIKTVQNAVDFINNKLKN</sequence>
<evidence type="ECO:0000313" key="14">
    <source>
        <dbReference type="EMBL" id="QFQ32177.1"/>
    </source>
</evidence>
<comment type="function">
    <text evidence="10 12">Carrier of the growing fatty acid chain in fatty acid biosynthesis.</text>
</comment>
<dbReference type="UniPathway" id="UPA00360"/>
<reference evidence="14 15" key="1">
    <citation type="submission" date="2019-07" db="EMBL/GenBank/DDBJ databases">
        <title>Buchnera limit thermal tolerance of host aphids.</title>
        <authorList>
            <person name="Zhang B."/>
            <person name="Moran N."/>
        </authorList>
    </citation>
    <scope>NUCLEOTIDE SEQUENCE [LARGE SCALE GENOMIC DNA]</scope>
    <source>
        <strain evidence="14 15">Ago-UT1</strain>
    </source>
</reference>
<keyword evidence="5 10" id="KW-0597">Phosphoprotein</keyword>
<dbReference type="RefSeq" id="WP_158346457.1">
    <property type="nucleotide sequence ID" value="NZ_CP042426.1"/>
</dbReference>
<comment type="pathway">
    <text evidence="1 10 12">Lipid metabolism; fatty acid biosynthesis.</text>
</comment>
<gene>
    <name evidence="10 14" type="primary">acpP</name>
    <name evidence="14" type="ORF">FQV32_01985</name>
</gene>
<keyword evidence="10" id="KW-0963">Cytoplasm</keyword>
<dbReference type="Gene3D" id="1.10.1200.10">
    <property type="entry name" value="ACP-like"/>
    <property type="match status" value="1"/>
</dbReference>
<dbReference type="NCBIfam" id="NF002148">
    <property type="entry name" value="PRK00982.1-2"/>
    <property type="match status" value="1"/>
</dbReference>
<proteinExistence type="inferred from homology"/>
<dbReference type="NCBIfam" id="NF002151">
    <property type="entry name" value="PRK00982.1-5"/>
    <property type="match status" value="1"/>
</dbReference>
<dbReference type="Proteomes" id="UP000326914">
    <property type="component" value="Chromosome"/>
</dbReference>
<dbReference type="GO" id="GO:0000035">
    <property type="term" value="F:acyl binding"/>
    <property type="evidence" value="ECO:0007669"/>
    <property type="project" value="TreeGrafter"/>
</dbReference>
<evidence type="ECO:0000256" key="1">
    <source>
        <dbReference type="ARBA" id="ARBA00005194"/>
    </source>
</evidence>
<dbReference type="AlphaFoldDB" id="A0A5J6ZC73"/>
<dbReference type="NCBIfam" id="TIGR00517">
    <property type="entry name" value="acyl_carrier"/>
    <property type="match status" value="1"/>
</dbReference>
<keyword evidence="3 10" id="KW-0596">Phosphopantetheine</keyword>
<evidence type="ECO:0000256" key="8">
    <source>
        <dbReference type="ARBA" id="ARBA00023160"/>
    </source>
</evidence>
<dbReference type="InterPro" id="IPR009081">
    <property type="entry name" value="PP-bd_ACP"/>
</dbReference>
<evidence type="ECO:0000256" key="4">
    <source>
        <dbReference type="ARBA" id="ARBA00022516"/>
    </source>
</evidence>
<evidence type="ECO:0000256" key="6">
    <source>
        <dbReference type="ARBA" id="ARBA00022832"/>
    </source>
</evidence>
<evidence type="ECO:0000256" key="7">
    <source>
        <dbReference type="ARBA" id="ARBA00023098"/>
    </source>
</evidence>
<evidence type="ECO:0000256" key="11">
    <source>
        <dbReference type="NCBIfam" id="TIGR00517"/>
    </source>
</evidence>
<comment type="subcellular location">
    <subcellularLocation>
        <location evidence="10">Cytoplasm</location>
    </subcellularLocation>
</comment>
<comment type="pathway">
    <text evidence="9">Glycolipid biosynthesis; KDO(2)-lipid A biosynthesis.</text>
</comment>
<evidence type="ECO:0000256" key="2">
    <source>
        <dbReference type="ARBA" id="ARBA00010930"/>
    </source>
</evidence>
<dbReference type="InterPro" id="IPR003231">
    <property type="entry name" value="ACP"/>
</dbReference>
<dbReference type="PROSITE" id="PS00012">
    <property type="entry name" value="PHOSPHOPANTETHEINE"/>
    <property type="match status" value="1"/>
</dbReference>
<dbReference type="GO" id="GO:0005737">
    <property type="term" value="C:cytoplasm"/>
    <property type="evidence" value="ECO:0007669"/>
    <property type="project" value="UniProtKB-SubCell"/>
</dbReference>
<dbReference type="PANTHER" id="PTHR20863">
    <property type="entry name" value="ACYL CARRIER PROTEIN"/>
    <property type="match status" value="1"/>
</dbReference>
<dbReference type="HAMAP" id="MF_01217">
    <property type="entry name" value="Acyl_carrier"/>
    <property type="match status" value="1"/>
</dbReference>
<organism evidence="14 15">
    <name type="scientific">Buchnera aphidicola</name>
    <name type="common">Aphis gossypii</name>
    <dbReference type="NCBI Taxonomy" id="98785"/>
    <lineage>
        <taxon>Bacteria</taxon>
        <taxon>Pseudomonadati</taxon>
        <taxon>Pseudomonadota</taxon>
        <taxon>Gammaproteobacteria</taxon>
        <taxon>Enterobacterales</taxon>
        <taxon>Erwiniaceae</taxon>
        <taxon>Buchnera</taxon>
    </lineage>
</organism>
<dbReference type="NCBIfam" id="NF002149">
    <property type="entry name" value="PRK00982.1-3"/>
    <property type="match status" value="1"/>
</dbReference>
<evidence type="ECO:0000256" key="3">
    <source>
        <dbReference type="ARBA" id="ARBA00022450"/>
    </source>
</evidence>
<evidence type="ECO:0000259" key="13">
    <source>
        <dbReference type="PROSITE" id="PS50075"/>
    </source>
</evidence>
<evidence type="ECO:0000256" key="9">
    <source>
        <dbReference type="ARBA" id="ARBA00024328"/>
    </source>
</evidence>
<feature type="domain" description="Carrier" evidence="13">
    <location>
        <begin position="1"/>
        <end position="77"/>
    </location>
</feature>
<comment type="similarity">
    <text evidence="2 10">Belongs to the acyl carrier protein (ACP) family.</text>
</comment>
<dbReference type="PANTHER" id="PTHR20863:SF76">
    <property type="entry name" value="CARRIER DOMAIN-CONTAINING PROTEIN"/>
    <property type="match status" value="1"/>
</dbReference>
<keyword evidence="6 10" id="KW-0276">Fatty acid metabolism</keyword>
<evidence type="ECO:0000256" key="12">
    <source>
        <dbReference type="RuleBase" id="RU003545"/>
    </source>
</evidence>
<evidence type="ECO:0000313" key="15">
    <source>
        <dbReference type="Proteomes" id="UP000326914"/>
    </source>
</evidence>
<dbReference type="PROSITE" id="PS50075">
    <property type="entry name" value="CARRIER"/>
    <property type="match status" value="1"/>
</dbReference>
<dbReference type="FunFam" id="1.10.1200.10:FF:000003">
    <property type="entry name" value="Acyl carrier protein"/>
    <property type="match status" value="1"/>
</dbReference>
<dbReference type="EMBL" id="CP042426">
    <property type="protein sequence ID" value="QFQ32177.1"/>
    <property type="molecule type" value="Genomic_DNA"/>
</dbReference>
<dbReference type="Pfam" id="PF00550">
    <property type="entry name" value="PP-binding"/>
    <property type="match status" value="1"/>
</dbReference>
<accession>A0A5J6ZC73</accession>
<comment type="PTM">
    <text evidence="12">4'-phosphopantetheine is transferred from CoA to a specific serine of apo-ACP by acpS.</text>
</comment>
<feature type="modified residue" description="O-(pantetheine 4'-phosphoryl)serine" evidence="10">
    <location>
        <position position="37"/>
    </location>
</feature>
<dbReference type="NCBIfam" id="NF002150">
    <property type="entry name" value="PRK00982.1-4"/>
    <property type="match status" value="1"/>
</dbReference>
<keyword evidence="7 10" id="KW-0443">Lipid metabolism</keyword>
<dbReference type="GO" id="GO:0036104">
    <property type="term" value="P:Kdo2-lipid A biosynthetic process"/>
    <property type="evidence" value="ECO:0007669"/>
    <property type="project" value="UniProtKB-UniPathway"/>
</dbReference>
<evidence type="ECO:0000256" key="5">
    <source>
        <dbReference type="ARBA" id="ARBA00022553"/>
    </source>
</evidence>